<dbReference type="Gramene" id="ONK79047">
    <property type="protein sequence ID" value="ONK79047"/>
    <property type="gene ID" value="A4U43_C01F2330"/>
</dbReference>
<feature type="compositionally biased region" description="Polar residues" evidence="1">
    <location>
        <begin position="1"/>
        <end position="10"/>
    </location>
</feature>
<name>A0A5P1FNN0_ASPOF</name>
<protein>
    <submittedName>
        <fullName evidence="2">Uncharacterized protein</fullName>
    </submittedName>
</protein>
<organism evidence="2 3">
    <name type="scientific">Asparagus officinalis</name>
    <name type="common">Garden asparagus</name>
    <dbReference type="NCBI Taxonomy" id="4686"/>
    <lineage>
        <taxon>Eukaryota</taxon>
        <taxon>Viridiplantae</taxon>
        <taxon>Streptophyta</taxon>
        <taxon>Embryophyta</taxon>
        <taxon>Tracheophyta</taxon>
        <taxon>Spermatophyta</taxon>
        <taxon>Magnoliopsida</taxon>
        <taxon>Liliopsida</taxon>
        <taxon>Asparagales</taxon>
        <taxon>Asparagaceae</taxon>
        <taxon>Asparagoideae</taxon>
        <taxon>Asparagus</taxon>
    </lineage>
</organism>
<feature type="compositionally biased region" description="Basic and acidic residues" evidence="1">
    <location>
        <begin position="19"/>
        <end position="39"/>
    </location>
</feature>
<evidence type="ECO:0000313" key="3">
    <source>
        <dbReference type="Proteomes" id="UP000243459"/>
    </source>
</evidence>
<dbReference type="EMBL" id="CM007381">
    <property type="protein sequence ID" value="ONK79047.1"/>
    <property type="molecule type" value="Genomic_DNA"/>
</dbReference>
<dbReference type="Pfam" id="PF20206">
    <property type="entry name" value="Tra1_ring"/>
    <property type="match status" value="1"/>
</dbReference>
<dbReference type="AlphaFoldDB" id="A0A5P1FNN0"/>
<evidence type="ECO:0000313" key="2">
    <source>
        <dbReference type="EMBL" id="ONK79047.1"/>
    </source>
</evidence>
<reference evidence="3" key="1">
    <citation type="journal article" date="2017" name="Nat. Commun.">
        <title>The asparagus genome sheds light on the origin and evolution of a young Y chromosome.</title>
        <authorList>
            <person name="Harkess A."/>
            <person name="Zhou J."/>
            <person name="Xu C."/>
            <person name="Bowers J.E."/>
            <person name="Van der Hulst R."/>
            <person name="Ayyampalayam S."/>
            <person name="Mercati F."/>
            <person name="Riccardi P."/>
            <person name="McKain M.R."/>
            <person name="Kakrana A."/>
            <person name="Tang H."/>
            <person name="Ray J."/>
            <person name="Groenendijk J."/>
            <person name="Arikit S."/>
            <person name="Mathioni S.M."/>
            <person name="Nakano M."/>
            <person name="Shan H."/>
            <person name="Telgmann-Rauber A."/>
            <person name="Kanno A."/>
            <person name="Yue Z."/>
            <person name="Chen H."/>
            <person name="Li W."/>
            <person name="Chen Y."/>
            <person name="Xu X."/>
            <person name="Zhang Y."/>
            <person name="Luo S."/>
            <person name="Chen H."/>
            <person name="Gao J."/>
            <person name="Mao Z."/>
            <person name="Pires J.C."/>
            <person name="Luo M."/>
            <person name="Kudrna D."/>
            <person name="Wing R.A."/>
            <person name="Meyers B.C."/>
            <person name="Yi K."/>
            <person name="Kong H."/>
            <person name="Lavrijsen P."/>
            <person name="Sunseri F."/>
            <person name="Falavigna A."/>
            <person name="Ye Y."/>
            <person name="Leebens-Mack J.H."/>
            <person name="Chen G."/>
        </authorList>
    </citation>
    <scope>NUCLEOTIDE SEQUENCE [LARGE SCALE GENOMIC DNA]</scope>
    <source>
        <strain evidence="3">cv. DH0086</strain>
    </source>
</reference>
<dbReference type="InterPro" id="IPR046805">
    <property type="entry name" value="Tra1_ring"/>
</dbReference>
<proteinExistence type="predicted"/>
<gene>
    <name evidence="2" type="ORF">A4U43_C01F2330</name>
</gene>
<feature type="region of interest" description="Disordered" evidence="1">
    <location>
        <begin position="1"/>
        <end position="39"/>
    </location>
</feature>
<evidence type="ECO:0000256" key="1">
    <source>
        <dbReference type="SAM" id="MobiDB-lite"/>
    </source>
</evidence>
<keyword evidence="3" id="KW-1185">Reference proteome</keyword>
<accession>A0A5P1FNN0</accession>
<dbReference type="Proteomes" id="UP000243459">
    <property type="component" value="Chromosome 1"/>
</dbReference>
<sequence length="183" mass="20465">MDTTLVTARTSSRRLRGRAHGDDDGRLRGRAHGDGEGKLTVTDTRRGKLGSEVKRGKMRREREVALVMEPKDKEASSMYKQALELLTQALEVWPNANVKLNYLEKLLGNIQPSQSKDPATALAQGLDVMNKVLEKQPRLFIRNNINHISQILEPCFNSKMLDVGKSHCKSNNEKLNASLTSSQ</sequence>